<feature type="non-terminal residue" evidence="2">
    <location>
        <position position="223"/>
    </location>
</feature>
<dbReference type="AlphaFoldDB" id="A0A5J4THH3"/>
<evidence type="ECO:0000313" key="3">
    <source>
        <dbReference type="Proteomes" id="UP000324800"/>
    </source>
</evidence>
<proteinExistence type="predicted"/>
<dbReference type="Proteomes" id="UP000324800">
    <property type="component" value="Unassembled WGS sequence"/>
</dbReference>
<gene>
    <name evidence="2" type="ORF">EZS28_047568</name>
</gene>
<feature type="compositionally biased region" description="Basic and acidic residues" evidence="1">
    <location>
        <begin position="111"/>
        <end position="122"/>
    </location>
</feature>
<feature type="compositionally biased region" description="Low complexity" evidence="1">
    <location>
        <begin position="123"/>
        <end position="135"/>
    </location>
</feature>
<evidence type="ECO:0000256" key="1">
    <source>
        <dbReference type="SAM" id="MobiDB-lite"/>
    </source>
</evidence>
<comment type="caution">
    <text evidence="2">The sequence shown here is derived from an EMBL/GenBank/DDBJ whole genome shotgun (WGS) entry which is preliminary data.</text>
</comment>
<dbReference type="EMBL" id="SNRW01032219">
    <property type="protein sequence ID" value="KAA6356905.1"/>
    <property type="molecule type" value="Genomic_DNA"/>
</dbReference>
<sequence length="223" mass="24076">MAVRKLSKQQPQKPLTSLGKDRWTIGYDGKTGAVWHGGECVAVNGMYSCGVCVTAIVDLTGGLQQSQTGSQLSSSQSQTQSQSGSSQSHSNNSQNASKSQVSSQSVSGDSQGKKDSQKDSQKDSSNSVQQQQQQNEGRKIGEQQQQMQHVASNTSIQPDKWTPIQQYSDQQPQQLDSSPDNTKQQQKIKDVKSISNTEQRNAVQTDAVIIGGSQIADQFGDNV</sequence>
<feature type="compositionally biased region" description="Low complexity" evidence="1">
    <location>
        <begin position="166"/>
        <end position="180"/>
    </location>
</feature>
<protein>
    <submittedName>
        <fullName evidence="2">Uncharacterized protein</fullName>
    </submittedName>
</protein>
<feature type="region of interest" description="Disordered" evidence="1">
    <location>
        <begin position="166"/>
        <end position="200"/>
    </location>
</feature>
<accession>A0A5J4THH3</accession>
<feature type="region of interest" description="Disordered" evidence="1">
    <location>
        <begin position="1"/>
        <end position="22"/>
    </location>
</feature>
<feature type="compositionally biased region" description="Low complexity" evidence="1">
    <location>
        <begin position="65"/>
        <end position="110"/>
    </location>
</feature>
<reference evidence="2 3" key="1">
    <citation type="submission" date="2019-03" db="EMBL/GenBank/DDBJ databases">
        <title>Single cell metagenomics reveals metabolic interactions within the superorganism composed of flagellate Streblomastix strix and complex community of Bacteroidetes bacteria on its surface.</title>
        <authorList>
            <person name="Treitli S.C."/>
            <person name="Kolisko M."/>
            <person name="Husnik F."/>
            <person name="Keeling P."/>
            <person name="Hampl V."/>
        </authorList>
    </citation>
    <scope>NUCLEOTIDE SEQUENCE [LARGE SCALE GENOMIC DNA]</scope>
    <source>
        <strain evidence="2">ST1C</strain>
    </source>
</reference>
<evidence type="ECO:0000313" key="2">
    <source>
        <dbReference type="EMBL" id="KAA6356905.1"/>
    </source>
</evidence>
<feature type="region of interest" description="Disordered" evidence="1">
    <location>
        <begin position="65"/>
        <end position="154"/>
    </location>
</feature>
<organism evidence="2 3">
    <name type="scientific">Streblomastix strix</name>
    <dbReference type="NCBI Taxonomy" id="222440"/>
    <lineage>
        <taxon>Eukaryota</taxon>
        <taxon>Metamonada</taxon>
        <taxon>Preaxostyla</taxon>
        <taxon>Oxymonadida</taxon>
        <taxon>Streblomastigidae</taxon>
        <taxon>Streblomastix</taxon>
    </lineage>
</organism>
<name>A0A5J4THH3_9EUKA</name>
<feature type="compositionally biased region" description="Polar residues" evidence="1">
    <location>
        <begin position="142"/>
        <end position="154"/>
    </location>
</feature>